<accession>A0A699ZZ11</accession>
<feature type="non-terminal residue" evidence="2">
    <location>
        <position position="1"/>
    </location>
</feature>
<protein>
    <submittedName>
        <fullName evidence="2">Uncharacterized protein</fullName>
    </submittedName>
</protein>
<comment type="caution">
    <text evidence="2">The sequence shown here is derived from an EMBL/GenBank/DDBJ whole genome shotgun (WGS) entry which is preliminary data.</text>
</comment>
<sequence length="120" mass="12753">MLLKASGSVGLLRGGPEGRGARQHGSDCCAWPSVRAGPRQAAAQLLEQVPAAQVRDGCLGDWDVRVHGLAVHADRVGYVNGTQAAHEEAKQQAGEHHSWLHSVGQKGIPKLLREVVGEVR</sequence>
<proteinExistence type="predicted"/>
<reference evidence="2 3" key="1">
    <citation type="submission" date="2020-02" db="EMBL/GenBank/DDBJ databases">
        <title>Draft genome sequence of Haematococcus lacustris strain NIES-144.</title>
        <authorList>
            <person name="Morimoto D."/>
            <person name="Nakagawa S."/>
            <person name="Yoshida T."/>
            <person name="Sawayama S."/>
        </authorList>
    </citation>
    <scope>NUCLEOTIDE SEQUENCE [LARGE SCALE GENOMIC DNA]</scope>
    <source>
        <strain evidence="2 3">NIES-144</strain>
    </source>
</reference>
<keyword evidence="3" id="KW-1185">Reference proteome</keyword>
<feature type="region of interest" description="Disordered" evidence="1">
    <location>
        <begin position="1"/>
        <end position="27"/>
    </location>
</feature>
<dbReference type="Proteomes" id="UP000485058">
    <property type="component" value="Unassembled WGS sequence"/>
</dbReference>
<dbReference type="AlphaFoldDB" id="A0A699ZZ11"/>
<gene>
    <name evidence="2" type="ORF">HaLaN_18625</name>
</gene>
<name>A0A699ZZ11_HAELA</name>
<organism evidence="2 3">
    <name type="scientific">Haematococcus lacustris</name>
    <name type="common">Green alga</name>
    <name type="synonym">Haematococcus pluvialis</name>
    <dbReference type="NCBI Taxonomy" id="44745"/>
    <lineage>
        <taxon>Eukaryota</taxon>
        <taxon>Viridiplantae</taxon>
        <taxon>Chlorophyta</taxon>
        <taxon>core chlorophytes</taxon>
        <taxon>Chlorophyceae</taxon>
        <taxon>CS clade</taxon>
        <taxon>Chlamydomonadales</taxon>
        <taxon>Haematococcaceae</taxon>
        <taxon>Haematococcus</taxon>
    </lineage>
</organism>
<evidence type="ECO:0000256" key="1">
    <source>
        <dbReference type="SAM" id="MobiDB-lite"/>
    </source>
</evidence>
<evidence type="ECO:0000313" key="3">
    <source>
        <dbReference type="Proteomes" id="UP000485058"/>
    </source>
</evidence>
<dbReference type="EMBL" id="BLLF01001809">
    <property type="protein sequence ID" value="GFH21342.1"/>
    <property type="molecule type" value="Genomic_DNA"/>
</dbReference>
<evidence type="ECO:0000313" key="2">
    <source>
        <dbReference type="EMBL" id="GFH21342.1"/>
    </source>
</evidence>